<keyword evidence="2" id="KW-0067">ATP-binding</keyword>
<dbReference type="InterPro" id="IPR003593">
    <property type="entry name" value="AAA+_ATPase"/>
</dbReference>
<evidence type="ECO:0000259" key="1">
    <source>
        <dbReference type="SMART" id="SM00382"/>
    </source>
</evidence>
<organism evidence="2 3">
    <name type="scientific">Komarekiella delphini-convector SJRDD-AB1</name>
    <dbReference type="NCBI Taxonomy" id="2593771"/>
    <lineage>
        <taxon>Bacteria</taxon>
        <taxon>Bacillati</taxon>
        <taxon>Cyanobacteriota</taxon>
        <taxon>Cyanophyceae</taxon>
        <taxon>Nostocales</taxon>
        <taxon>Nostocaceae</taxon>
        <taxon>Komarekiella</taxon>
        <taxon>Komarekiella delphini-convector</taxon>
    </lineage>
</organism>
<dbReference type="InterPro" id="IPR058651">
    <property type="entry name" value="HTH_VMAP-M9"/>
</dbReference>
<gene>
    <name evidence="2" type="ORF">FNW02_36805</name>
</gene>
<dbReference type="AlphaFoldDB" id="A0AA40VVN3"/>
<proteinExistence type="predicted"/>
<dbReference type="SUPFAM" id="SSF52540">
    <property type="entry name" value="P-loop containing nucleoside triphosphate hydrolases"/>
    <property type="match status" value="1"/>
</dbReference>
<evidence type="ECO:0000313" key="2">
    <source>
        <dbReference type="EMBL" id="MBD6621125.1"/>
    </source>
</evidence>
<dbReference type="InterPro" id="IPR007111">
    <property type="entry name" value="NACHT_NTPase"/>
</dbReference>
<dbReference type="Pfam" id="PF05729">
    <property type="entry name" value="NACHT"/>
    <property type="match status" value="1"/>
</dbReference>
<dbReference type="InterPro" id="IPR027417">
    <property type="entry name" value="P-loop_NTPase"/>
</dbReference>
<name>A0AA40VVN3_9NOST</name>
<dbReference type="Proteomes" id="UP001165986">
    <property type="component" value="Unassembled WGS sequence"/>
</dbReference>
<accession>A0AA40VVN3</accession>
<comment type="caution">
    <text evidence="2">The sequence shown here is derived from an EMBL/GenBank/DDBJ whole genome shotgun (WGS) entry which is preliminary data.</text>
</comment>
<keyword evidence="2" id="KW-0547">Nucleotide-binding</keyword>
<dbReference type="Gene3D" id="3.40.50.300">
    <property type="entry name" value="P-loop containing nucleotide triphosphate hydrolases"/>
    <property type="match status" value="1"/>
</dbReference>
<feature type="domain" description="AAA+ ATPase" evidence="1">
    <location>
        <begin position="170"/>
        <end position="322"/>
    </location>
</feature>
<dbReference type="Pfam" id="PF26355">
    <property type="entry name" value="HTH_VMAP-M9"/>
    <property type="match status" value="1"/>
</dbReference>
<evidence type="ECO:0000313" key="3">
    <source>
        <dbReference type="Proteomes" id="UP001165986"/>
    </source>
</evidence>
<dbReference type="RefSeq" id="WP_191762446.1">
    <property type="nucleotide sequence ID" value="NZ_VJXY01000117.1"/>
</dbReference>
<dbReference type="CDD" id="cd00009">
    <property type="entry name" value="AAA"/>
    <property type="match status" value="1"/>
</dbReference>
<reference evidence="2" key="1">
    <citation type="submission" date="2019-07" db="EMBL/GenBank/DDBJ databases">
        <title>Toxilogical consequences of a new and cryptic species of cyanobacteria (Komarekiella delphini-convector) recovered from the epidermis of a bottlenose dolphin and 1500 ft. in the air.</title>
        <authorList>
            <person name="Brown A.O."/>
            <person name="Dvorak P."/>
            <person name="Villanueva C.D."/>
            <person name="Foss A.J."/>
            <person name="Garvey A.D."/>
            <person name="Gibson Q.A."/>
            <person name="Johansen J.R."/>
            <person name="Casamatta D.A."/>
        </authorList>
    </citation>
    <scope>NUCLEOTIDE SEQUENCE</scope>
    <source>
        <strain evidence="2">SJRDD-AB1</strain>
    </source>
</reference>
<keyword evidence="3" id="KW-1185">Reference proteome</keyword>
<dbReference type="SMART" id="SM00382">
    <property type="entry name" value="AAA"/>
    <property type="match status" value="1"/>
</dbReference>
<dbReference type="EMBL" id="VJXY01000117">
    <property type="protein sequence ID" value="MBD6621125.1"/>
    <property type="molecule type" value="Genomic_DNA"/>
</dbReference>
<protein>
    <submittedName>
        <fullName evidence="2">ATP-binding protein</fullName>
    </submittedName>
</protein>
<dbReference type="GO" id="GO:0005524">
    <property type="term" value="F:ATP binding"/>
    <property type="evidence" value="ECO:0007669"/>
    <property type="project" value="UniProtKB-KW"/>
</dbReference>
<sequence length="502" mass="56956">MNLNAAQRSNLPVLPSLIPKESRKGQTSSARVTFNQALLVVNDLVYAKRGKYLSDVEITVLKGAWNDDDYEEMADNSPYSLNYLQRRIAPPLWDLLSETLGNNERITKKKLRPCLEQVTKKYHAECASIPEQQILPSREIAYIWEDQLPSTSSFYGRIEELSYLKELVVKNRCISLIGSPGIGKTALAAKLVAELSKESPSRFNCLVWKSVAHAPLLQDLIVDLIELTSNSEPELKLPKYTQALISVLINQLQSQRCLVILDESEDLFQISNSEQASEYKVFFRRLIEEQHQSCFLLTSRIWPSEFDVFIEADRPIQYLRLEGLDTEAAMQFLSEQGLTGQKKCCEELIETYRGNPAEMKAVVNRIHHFFASSTEVFFENKTTFVSNRFKEMLNNMFGQVLSDFQQQIMIYIAEKETLNLTSISFNNLLSGLRQKCKSSISVSDLVTALEMLEKQSLVESSKDPVTKEISFTLQPVIKKYILTDPQGLVHTSNASSHLAIAS</sequence>